<dbReference type="Pfam" id="PF00135">
    <property type="entry name" value="COesterase"/>
    <property type="match status" value="1"/>
</dbReference>
<dbReference type="SUPFAM" id="SSF53474">
    <property type="entry name" value="alpha/beta-Hydrolases"/>
    <property type="match status" value="1"/>
</dbReference>
<dbReference type="OMA" id="MMGMTSE"/>
<evidence type="ECO:0000313" key="2">
    <source>
        <dbReference type="Proteomes" id="UP000025227"/>
    </source>
</evidence>
<reference evidence="3" key="1">
    <citation type="submission" date="2020-12" db="UniProtKB">
        <authorList>
            <consortium name="WormBaseParasite"/>
        </authorList>
    </citation>
    <scope>IDENTIFICATION</scope>
    <source>
        <strain evidence="3">MHco3</strain>
    </source>
</reference>
<name>A0A7I4Y9W1_HAECO</name>
<keyword evidence="2" id="KW-1185">Reference proteome</keyword>
<dbReference type="PANTHER" id="PTHR44590:SF3">
    <property type="entry name" value="CARBOXYLESTERASE TYPE B DOMAIN-CONTAINING PROTEIN"/>
    <property type="match status" value="1"/>
</dbReference>
<protein>
    <submittedName>
        <fullName evidence="3">COesterase domain-containing protein</fullName>
    </submittedName>
</protein>
<dbReference type="WBParaSite" id="HCON_00071070-00002">
    <property type="protein sequence ID" value="HCON_00071070-00002"/>
    <property type="gene ID" value="HCON_00071070"/>
</dbReference>
<proteinExistence type="predicted"/>
<dbReference type="Gene3D" id="3.40.50.1820">
    <property type="entry name" value="alpha/beta hydrolase"/>
    <property type="match status" value="1"/>
</dbReference>
<dbReference type="InterPro" id="IPR002018">
    <property type="entry name" value="CarbesteraseB"/>
</dbReference>
<dbReference type="InterPro" id="IPR029058">
    <property type="entry name" value="AB_hydrolase_fold"/>
</dbReference>
<dbReference type="PANTHER" id="PTHR44590">
    <property type="entry name" value="CARBOXYLIC ESTER HYDROLASE-RELATED"/>
    <property type="match status" value="1"/>
</dbReference>
<organism evidence="2 3">
    <name type="scientific">Haemonchus contortus</name>
    <name type="common">Barber pole worm</name>
    <dbReference type="NCBI Taxonomy" id="6289"/>
    <lineage>
        <taxon>Eukaryota</taxon>
        <taxon>Metazoa</taxon>
        <taxon>Ecdysozoa</taxon>
        <taxon>Nematoda</taxon>
        <taxon>Chromadorea</taxon>
        <taxon>Rhabditida</taxon>
        <taxon>Rhabditina</taxon>
        <taxon>Rhabditomorpha</taxon>
        <taxon>Strongyloidea</taxon>
        <taxon>Trichostrongylidae</taxon>
        <taxon>Haemonchus</taxon>
    </lineage>
</organism>
<accession>A0A7I4Y9W1</accession>
<evidence type="ECO:0000313" key="3">
    <source>
        <dbReference type="WBParaSite" id="HCON_00071070-00002"/>
    </source>
</evidence>
<dbReference type="Proteomes" id="UP000025227">
    <property type="component" value="Unplaced"/>
</dbReference>
<evidence type="ECO:0000259" key="1">
    <source>
        <dbReference type="Pfam" id="PF00135"/>
    </source>
</evidence>
<dbReference type="OrthoDB" id="3200163at2759"/>
<dbReference type="AlphaFoldDB" id="A0A7I4Y9W1"/>
<sequence>MGHGSSFPQPCGDSRVVKTKFGYVIGRRFGFGQLEVDAFQGIPFAKPPVGEMRFQKPEWPEPWDDVKVTKGFAARGIQKDVHYFETLKLGKTSEDNLYLNVFTPAWSPDSRSPGFAVLVFIHGGGFICDSAVKYGDVGICEHLCTKEVVVVTIQYRLGFLGFFSTGDEHCPGNLALWDQTLALRWIQENIALFNGDPNNVTVMGQSAGGACVDLLSICPHSRDLFHKVIPIAGNANCTWAINDNMVEECRKFAERNGIHESRDSKKMIDALRQLPASKFALSLMDKVGTIAKCCPVGPRLDFDFISKSVDQLRKEAPPKPMLIGCSASEGLLFLGFGYGKDHSVSTIMEYISELVPESEYPRTFKKLREEILQKFLTDPQNPVEVTRAFTEMLGDLFVNIALQQTVLETLEAYNDPDAPVYFYSYDYYNPKSFGPLSLRWPFKDATHCTELAYIFAVGIVWNFDFNDDDKRMLELTTKMWTNFAKYGDPNGAAELSISSVLSGEKFRWEPATLSNPQRHLAISLHSEMKDEYKELGAIQGKDFLAHAKDRFIMYYRFKSNMYKY</sequence>
<feature type="domain" description="Carboxylesterase type B" evidence="1">
    <location>
        <begin position="14"/>
        <end position="534"/>
    </location>
</feature>